<reference evidence="5 6" key="1">
    <citation type="submission" date="2024-04" db="EMBL/GenBank/DDBJ databases">
        <authorList>
            <person name="Fracassetti M."/>
        </authorList>
    </citation>
    <scope>NUCLEOTIDE SEQUENCE [LARGE SCALE GENOMIC DNA]</scope>
</reference>
<organism evidence="5 6">
    <name type="scientific">Linum trigynum</name>
    <dbReference type="NCBI Taxonomy" id="586398"/>
    <lineage>
        <taxon>Eukaryota</taxon>
        <taxon>Viridiplantae</taxon>
        <taxon>Streptophyta</taxon>
        <taxon>Embryophyta</taxon>
        <taxon>Tracheophyta</taxon>
        <taxon>Spermatophyta</taxon>
        <taxon>Magnoliopsida</taxon>
        <taxon>eudicotyledons</taxon>
        <taxon>Gunneridae</taxon>
        <taxon>Pentapetalae</taxon>
        <taxon>rosids</taxon>
        <taxon>fabids</taxon>
        <taxon>Malpighiales</taxon>
        <taxon>Linaceae</taxon>
        <taxon>Linum</taxon>
    </lineage>
</organism>
<dbReference type="Pfam" id="PF07725">
    <property type="entry name" value="LRR_3"/>
    <property type="match status" value="1"/>
</dbReference>
<dbReference type="PRINTS" id="PR00364">
    <property type="entry name" value="DISEASERSIST"/>
</dbReference>
<dbReference type="InterPro" id="IPR011713">
    <property type="entry name" value="Leu-rich_rpt_3"/>
</dbReference>
<evidence type="ECO:0000256" key="1">
    <source>
        <dbReference type="ARBA" id="ARBA00022614"/>
    </source>
</evidence>
<dbReference type="SUPFAM" id="SSF52540">
    <property type="entry name" value="P-loop containing nucleoside triphosphate hydrolases"/>
    <property type="match status" value="1"/>
</dbReference>
<dbReference type="AlphaFoldDB" id="A0AAV2C7G3"/>
<gene>
    <name evidence="5" type="ORF">LTRI10_LOCUS10206</name>
</gene>
<dbReference type="Gene3D" id="3.40.50.300">
    <property type="entry name" value="P-loop containing nucleotide triphosphate hydrolases"/>
    <property type="match status" value="1"/>
</dbReference>
<dbReference type="InterPro" id="IPR035897">
    <property type="entry name" value="Toll_tir_struct_dom_sf"/>
</dbReference>
<dbReference type="SUPFAM" id="SSF46785">
    <property type="entry name" value="Winged helix' DNA-binding domain"/>
    <property type="match status" value="1"/>
</dbReference>
<dbReference type="GO" id="GO:0006952">
    <property type="term" value="P:defense response"/>
    <property type="evidence" value="ECO:0007669"/>
    <property type="project" value="UniProtKB-KW"/>
</dbReference>
<dbReference type="InterPro" id="IPR042197">
    <property type="entry name" value="Apaf_helical"/>
</dbReference>
<proteinExistence type="predicted"/>
<dbReference type="Pfam" id="PF01582">
    <property type="entry name" value="TIR"/>
    <property type="match status" value="1"/>
</dbReference>
<dbReference type="Pfam" id="PF23282">
    <property type="entry name" value="WHD_ROQ1"/>
    <property type="match status" value="1"/>
</dbReference>
<dbReference type="EMBL" id="CAXIPQ010000005">
    <property type="protein sequence ID" value="CAL1351944.1"/>
    <property type="molecule type" value="Genomic_DNA"/>
</dbReference>
<dbReference type="InterPro" id="IPR000157">
    <property type="entry name" value="TIR_dom"/>
</dbReference>
<dbReference type="PANTHER" id="PTHR11017">
    <property type="entry name" value="LEUCINE-RICH REPEAT-CONTAINING PROTEIN"/>
    <property type="match status" value="1"/>
</dbReference>
<evidence type="ECO:0000313" key="5">
    <source>
        <dbReference type="EMBL" id="CAL1351944.1"/>
    </source>
</evidence>
<evidence type="ECO:0000259" key="4">
    <source>
        <dbReference type="SMART" id="SM00255"/>
    </source>
</evidence>
<dbReference type="GO" id="GO:0043531">
    <property type="term" value="F:ADP binding"/>
    <property type="evidence" value="ECO:0007669"/>
    <property type="project" value="InterPro"/>
</dbReference>
<feature type="domain" description="TIR" evidence="4">
    <location>
        <begin position="7"/>
        <end position="145"/>
    </location>
</feature>
<evidence type="ECO:0000313" key="6">
    <source>
        <dbReference type="Proteomes" id="UP001497516"/>
    </source>
</evidence>
<keyword evidence="6" id="KW-1185">Reference proteome</keyword>
<dbReference type="Gene3D" id="3.40.50.10140">
    <property type="entry name" value="Toll/interleukin-1 receptor homology (TIR) domain"/>
    <property type="match status" value="1"/>
</dbReference>
<protein>
    <recommendedName>
        <fullName evidence="4">TIR domain-containing protein</fullName>
    </recommendedName>
</protein>
<keyword evidence="1" id="KW-0433">Leucine-rich repeat</keyword>
<dbReference type="InterPro" id="IPR058192">
    <property type="entry name" value="WHD_ROQ1-like"/>
</dbReference>
<dbReference type="InterPro" id="IPR036390">
    <property type="entry name" value="WH_DNA-bd_sf"/>
</dbReference>
<sequence length="743" mass="82833">MEAASVSPSFYPLDSGVLLSYEETATGFVSHLRSDLSMEEIPTVSLMEEPDADRRQLLIDQAKVSIVFLSVGYAASQRHMDELVKIIDRNEAERDCVIVVFYRVTTDDVEKLEGEFGEAFKHLAGGFSDEVVERWKDALVKAGYLTGRVVSRDQHESHRVTRVVGDVSRWRTHLRIPNSKGDFEIDRRMKALEALVLLHDDGGGGDGVNGNICGVGVCGMGGDGKSTVMRHVLSHIQGQFDGCCLIKDRGNEAINGELFRLNDTLCREKNKVLIALDGVDVSQQVEHLLKRCGWIGCGSRIIVTTRDEDAIDVVAHGGIKVGTADHKIRWRPYHKVEGFSDEEAYNFLVKIAFGGRVLPDDLNQVLKKVISYAQGNPFALRALCRGGLIGNTGARVWRSMVEKLDRVANLDIQAKMKTSYDALPEEQQDMFLDIACFFEGESVDYTVEMLEACYPYCDVRDEVGYLRKKSLISTDGDVIGIHSLHKAMAKEIVRVEVGSPGGDVRRARMLWNHDDVRRVLSNGTTVSASIRGINLDICKARRMGLPRDAFAGLSNLKFLKFHISPSCSAPCGEHQHYKVYPSQASIRLPDKLMVLHWHRYPLASLHSLFNPRNLVDIHLVHSNLERLWEGTMDLPQLKRINLSHSERLVEMPDLSMAPEVETITLVSCVSLAQLPSSIRDLKKLMVLNLKDCVSVKVDNLPSLAALGSLETLVLAGCSSLNQLPEMPPYLKKLVVDEEWRSCC</sequence>
<evidence type="ECO:0000256" key="2">
    <source>
        <dbReference type="ARBA" id="ARBA00022737"/>
    </source>
</evidence>
<dbReference type="Proteomes" id="UP001497516">
    <property type="component" value="Unassembled WGS sequence"/>
</dbReference>
<evidence type="ECO:0000256" key="3">
    <source>
        <dbReference type="ARBA" id="ARBA00022821"/>
    </source>
</evidence>
<dbReference type="Gene3D" id="3.80.10.10">
    <property type="entry name" value="Ribonuclease Inhibitor"/>
    <property type="match status" value="1"/>
</dbReference>
<dbReference type="InterPro" id="IPR032675">
    <property type="entry name" value="LRR_dom_sf"/>
</dbReference>
<dbReference type="PANTHER" id="PTHR11017:SF479">
    <property type="entry name" value="DISEASE RESISTANCE PROTEIN (TIR-NBS-LRR CLASS) FAMILY"/>
    <property type="match status" value="1"/>
</dbReference>
<accession>A0AAV2C7G3</accession>
<keyword evidence="3" id="KW-0611">Plant defense</keyword>
<dbReference type="InterPro" id="IPR044974">
    <property type="entry name" value="Disease_R_plants"/>
</dbReference>
<dbReference type="GO" id="GO:0007165">
    <property type="term" value="P:signal transduction"/>
    <property type="evidence" value="ECO:0007669"/>
    <property type="project" value="InterPro"/>
</dbReference>
<dbReference type="InterPro" id="IPR027417">
    <property type="entry name" value="P-loop_NTPase"/>
</dbReference>
<dbReference type="SMART" id="SM00255">
    <property type="entry name" value="TIR"/>
    <property type="match status" value="1"/>
</dbReference>
<name>A0AAV2C7G3_9ROSI</name>
<dbReference type="SUPFAM" id="SSF52058">
    <property type="entry name" value="L domain-like"/>
    <property type="match status" value="1"/>
</dbReference>
<comment type="caution">
    <text evidence="5">The sequence shown here is derived from an EMBL/GenBank/DDBJ whole genome shotgun (WGS) entry which is preliminary data.</text>
</comment>
<keyword evidence="2" id="KW-0677">Repeat</keyword>
<dbReference type="Gene3D" id="1.10.8.430">
    <property type="entry name" value="Helical domain of apoptotic protease-activating factors"/>
    <property type="match status" value="1"/>
</dbReference>
<dbReference type="SUPFAM" id="SSF52200">
    <property type="entry name" value="Toll/Interleukin receptor TIR domain"/>
    <property type="match status" value="1"/>
</dbReference>